<feature type="domain" description="Metallo-beta-lactamase" evidence="5">
    <location>
        <begin position="57"/>
        <end position="262"/>
    </location>
</feature>
<evidence type="ECO:0000256" key="1">
    <source>
        <dbReference type="ARBA" id="ARBA00007749"/>
    </source>
</evidence>
<keyword evidence="2" id="KW-0479">Metal-binding</keyword>
<dbReference type="PANTHER" id="PTHR42978">
    <property type="entry name" value="QUORUM-QUENCHING LACTONASE YTNP-RELATED-RELATED"/>
    <property type="match status" value="1"/>
</dbReference>
<keyword evidence="7" id="KW-1185">Reference proteome</keyword>
<dbReference type="InterPro" id="IPR051013">
    <property type="entry name" value="MBL_superfamily_lactonases"/>
</dbReference>
<protein>
    <submittedName>
        <fullName evidence="6">MBL fold metallo-hydrolase</fullName>
    </submittedName>
</protein>
<dbReference type="OrthoDB" id="9773738at2"/>
<keyword evidence="4" id="KW-0862">Zinc</keyword>
<proteinExistence type="inferred from homology"/>
<comment type="similarity">
    <text evidence="1">Belongs to the metallo-beta-lactamase superfamily.</text>
</comment>
<dbReference type="InterPro" id="IPR001279">
    <property type="entry name" value="Metallo-B-lactamas"/>
</dbReference>
<comment type="caution">
    <text evidence="6">The sequence shown here is derived from an EMBL/GenBank/DDBJ whole genome shotgun (WGS) entry which is preliminary data.</text>
</comment>
<dbReference type="GO" id="GO:0016787">
    <property type="term" value="F:hydrolase activity"/>
    <property type="evidence" value="ECO:0007669"/>
    <property type="project" value="UniProtKB-KW"/>
</dbReference>
<sequence length="290" mass="31213">MLHGNAGVHHLAIGGITVTALNEGVLQASTELVTGLERSVAEEMLREAFRPVPPRITVSCFLLEFAGRRVLIDAGSGNASGTGLGLARSRLKALDVHPAGIDTVLITHAHFDHVGGLIDEAGNPYFPNAELVLHEAEPAFWLDEANAAQAPEVRRQSFATARRALAPYLQKKLRTVRHGQEALPGITAHHLPGHTPGHCGWVLSSNGDTLLVWGDVIHLPAIQFARPEAGLAYDIDPEQGRATRAQVLDMVATDRLRIAGMHLDFPTFGHVVRAGTGYAFLPEVWRPGAH</sequence>
<evidence type="ECO:0000256" key="2">
    <source>
        <dbReference type="ARBA" id="ARBA00022723"/>
    </source>
</evidence>
<evidence type="ECO:0000259" key="5">
    <source>
        <dbReference type="SMART" id="SM00849"/>
    </source>
</evidence>
<dbReference type="InterPro" id="IPR036866">
    <property type="entry name" value="RibonucZ/Hydroxyglut_hydro"/>
</dbReference>
<dbReference type="Gene3D" id="3.60.15.10">
    <property type="entry name" value="Ribonuclease Z/Hydroxyacylglutathione hydrolase-like"/>
    <property type="match status" value="1"/>
</dbReference>
<evidence type="ECO:0000256" key="3">
    <source>
        <dbReference type="ARBA" id="ARBA00022801"/>
    </source>
</evidence>
<evidence type="ECO:0000313" key="6">
    <source>
        <dbReference type="EMBL" id="KAA5612253.1"/>
    </source>
</evidence>
<evidence type="ECO:0000256" key="4">
    <source>
        <dbReference type="ARBA" id="ARBA00022833"/>
    </source>
</evidence>
<reference evidence="6 7" key="1">
    <citation type="submission" date="2019-09" db="EMBL/GenBank/DDBJ databases">
        <title>Genome sequence of Rhodovastum atsumiense, a diverse member of the Acetobacteraceae family of non-sulfur purple photosynthetic bacteria.</title>
        <authorList>
            <person name="Meyer T."/>
            <person name="Kyndt J."/>
        </authorList>
    </citation>
    <scope>NUCLEOTIDE SEQUENCE [LARGE SCALE GENOMIC DNA]</scope>
    <source>
        <strain evidence="6 7">DSM 21279</strain>
    </source>
</reference>
<dbReference type="EMBL" id="VWPK01000013">
    <property type="protein sequence ID" value="KAA5612253.1"/>
    <property type="molecule type" value="Genomic_DNA"/>
</dbReference>
<dbReference type="Proteomes" id="UP000325255">
    <property type="component" value="Unassembled WGS sequence"/>
</dbReference>
<accession>A0A5M6IVB3</accession>
<dbReference type="SMART" id="SM00849">
    <property type="entry name" value="Lactamase_B"/>
    <property type="match status" value="1"/>
</dbReference>
<dbReference type="Pfam" id="PF00753">
    <property type="entry name" value="Lactamase_B"/>
    <property type="match status" value="1"/>
</dbReference>
<dbReference type="PANTHER" id="PTHR42978:SF6">
    <property type="entry name" value="QUORUM-QUENCHING LACTONASE YTNP-RELATED"/>
    <property type="match status" value="1"/>
</dbReference>
<organism evidence="6 7">
    <name type="scientific">Rhodovastum atsumiense</name>
    <dbReference type="NCBI Taxonomy" id="504468"/>
    <lineage>
        <taxon>Bacteria</taxon>
        <taxon>Pseudomonadati</taxon>
        <taxon>Pseudomonadota</taxon>
        <taxon>Alphaproteobacteria</taxon>
        <taxon>Acetobacterales</taxon>
        <taxon>Acetobacteraceae</taxon>
        <taxon>Rhodovastum</taxon>
    </lineage>
</organism>
<dbReference type="CDD" id="cd07720">
    <property type="entry name" value="OPHC2-like_MBL-fold"/>
    <property type="match status" value="1"/>
</dbReference>
<dbReference type="AlphaFoldDB" id="A0A5M6IVB3"/>
<keyword evidence="3 6" id="KW-0378">Hydrolase</keyword>
<gene>
    <name evidence="6" type="ORF">F1189_10130</name>
</gene>
<dbReference type="SUPFAM" id="SSF56281">
    <property type="entry name" value="Metallo-hydrolase/oxidoreductase"/>
    <property type="match status" value="1"/>
</dbReference>
<dbReference type="GO" id="GO:0046872">
    <property type="term" value="F:metal ion binding"/>
    <property type="evidence" value="ECO:0007669"/>
    <property type="project" value="UniProtKB-KW"/>
</dbReference>
<evidence type="ECO:0000313" key="7">
    <source>
        <dbReference type="Proteomes" id="UP000325255"/>
    </source>
</evidence>
<name>A0A5M6IVB3_9PROT</name>